<comment type="caution">
    <text evidence="4">The sequence shown here is derived from an EMBL/GenBank/DDBJ whole genome shotgun (WGS) entry which is preliminary data.</text>
</comment>
<keyword evidence="1" id="KW-0479">Metal-binding</keyword>
<organism evidence="4 5">
    <name type="scientific">Ceratodon purpureus</name>
    <name type="common">Fire moss</name>
    <name type="synonym">Dicranum purpureum</name>
    <dbReference type="NCBI Taxonomy" id="3225"/>
    <lineage>
        <taxon>Eukaryota</taxon>
        <taxon>Viridiplantae</taxon>
        <taxon>Streptophyta</taxon>
        <taxon>Embryophyta</taxon>
        <taxon>Bryophyta</taxon>
        <taxon>Bryophytina</taxon>
        <taxon>Bryopsida</taxon>
        <taxon>Dicranidae</taxon>
        <taxon>Pseudoditrichales</taxon>
        <taxon>Ditrichaceae</taxon>
        <taxon>Ceratodon</taxon>
    </lineage>
</organism>
<dbReference type="SUPFAM" id="SSF81606">
    <property type="entry name" value="PP2C-like"/>
    <property type="match status" value="1"/>
</dbReference>
<dbReference type="GO" id="GO:0004722">
    <property type="term" value="F:protein serine/threonine phosphatase activity"/>
    <property type="evidence" value="ECO:0007669"/>
    <property type="project" value="UniProtKB-EC"/>
</dbReference>
<reference evidence="4 5" key="1">
    <citation type="submission" date="2020-06" db="EMBL/GenBank/DDBJ databases">
        <title>WGS assembly of Ceratodon purpureus strain R40.</title>
        <authorList>
            <person name="Carey S.B."/>
            <person name="Jenkins J."/>
            <person name="Shu S."/>
            <person name="Lovell J.T."/>
            <person name="Sreedasyam A."/>
            <person name="Maumus F."/>
            <person name="Tiley G.P."/>
            <person name="Fernandez-Pozo N."/>
            <person name="Barry K."/>
            <person name="Chen C."/>
            <person name="Wang M."/>
            <person name="Lipzen A."/>
            <person name="Daum C."/>
            <person name="Saski C.A."/>
            <person name="Payton A.C."/>
            <person name="Mcbreen J.C."/>
            <person name="Conrad R.E."/>
            <person name="Kollar L.M."/>
            <person name="Olsson S."/>
            <person name="Huttunen S."/>
            <person name="Landis J.B."/>
            <person name="Wickett N.J."/>
            <person name="Johnson M.G."/>
            <person name="Rensing S.A."/>
            <person name="Grimwood J."/>
            <person name="Schmutz J."/>
            <person name="Mcdaniel S.F."/>
        </authorList>
    </citation>
    <scope>NUCLEOTIDE SEQUENCE [LARGE SCALE GENOMIC DNA]</scope>
    <source>
        <strain evidence="4 5">R40</strain>
    </source>
</reference>
<dbReference type="PROSITE" id="PS51746">
    <property type="entry name" value="PPM_2"/>
    <property type="match status" value="1"/>
</dbReference>
<keyword evidence="1" id="KW-0904">Protein phosphatase</keyword>
<dbReference type="InterPro" id="IPR001932">
    <property type="entry name" value="PPM-type_phosphatase-like_dom"/>
</dbReference>
<keyword evidence="1" id="KW-0378">Hydrolase</keyword>
<dbReference type="InterPro" id="IPR036457">
    <property type="entry name" value="PPM-type-like_dom_sf"/>
</dbReference>
<dbReference type="PANTHER" id="PTHR12320:SF1">
    <property type="entry name" value="PROTEIN PHOSPHATASE PTC7 HOMOLOG"/>
    <property type="match status" value="1"/>
</dbReference>
<comment type="catalytic activity">
    <reaction evidence="1">
        <text>O-phospho-L-seryl-[protein] + H2O = L-seryl-[protein] + phosphate</text>
        <dbReference type="Rhea" id="RHEA:20629"/>
        <dbReference type="Rhea" id="RHEA-COMP:9863"/>
        <dbReference type="Rhea" id="RHEA-COMP:11604"/>
        <dbReference type="ChEBI" id="CHEBI:15377"/>
        <dbReference type="ChEBI" id="CHEBI:29999"/>
        <dbReference type="ChEBI" id="CHEBI:43474"/>
        <dbReference type="ChEBI" id="CHEBI:83421"/>
        <dbReference type="EC" id="3.1.3.16"/>
    </reaction>
</comment>
<comment type="cofactor">
    <cofactor evidence="1">
        <name>Mg(2+)</name>
        <dbReference type="ChEBI" id="CHEBI:18420"/>
    </cofactor>
</comment>
<dbReference type="EC" id="3.1.3.16" evidence="1"/>
<feature type="compositionally biased region" description="Polar residues" evidence="2">
    <location>
        <begin position="140"/>
        <end position="151"/>
    </location>
</feature>
<dbReference type="GO" id="GO:0046872">
    <property type="term" value="F:metal ion binding"/>
    <property type="evidence" value="ECO:0007669"/>
    <property type="project" value="UniProtKB-UniRule"/>
</dbReference>
<protein>
    <recommendedName>
        <fullName evidence="1">Protein phosphatase</fullName>
        <ecNumber evidence="1">3.1.3.16</ecNumber>
    </recommendedName>
</protein>
<dbReference type="SMART" id="SM00332">
    <property type="entry name" value="PP2Cc"/>
    <property type="match status" value="1"/>
</dbReference>
<feature type="compositionally biased region" description="Basic and acidic residues" evidence="2">
    <location>
        <begin position="130"/>
        <end position="139"/>
    </location>
</feature>
<accession>A0A8T0GJ60</accession>
<dbReference type="InterPro" id="IPR039123">
    <property type="entry name" value="PPTC7"/>
</dbReference>
<keyword evidence="1" id="KW-0460">Magnesium</keyword>
<evidence type="ECO:0000259" key="3">
    <source>
        <dbReference type="PROSITE" id="PS51746"/>
    </source>
</evidence>
<comment type="similarity">
    <text evidence="1">Belongs to the PP2C family.</text>
</comment>
<dbReference type="Pfam" id="PF00481">
    <property type="entry name" value="PP2C"/>
    <property type="match status" value="1"/>
</dbReference>
<evidence type="ECO:0000256" key="1">
    <source>
        <dbReference type="RuleBase" id="RU366020"/>
    </source>
</evidence>
<name>A0A8T0GJ60_CERPU</name>
<gene>
    <name evidence="4" type="ORF">KC19_11G106700</name>
</gene>
<evidence type="ECO:0000256" key="2">
    <source>
        <dbReference type="SAM" id="MobiDB-lite"/>
    </source>
</evidence>
<evidence type="ECO:0000313" key="5">
    <source>
        <dbReference type="Proteomes" id="UP000822688"/>
    </source>
</evidence>
<dbReference type="Gene3D" id="3.60.40.10">
    <property type="entry name" value="PPM-type phosphatase domain"/>
    <property type="match status" value="1"/>
</dbReference>
<dbReference type="Proteomes" id="UP000822688">
    <property type="component" value="Chromosome 11"/>
</dbReference>
<dbReference type="AlphaFoldDB" id="A0A8T0GJ60"/>
<dbReference type="PANTHER" id="PTHR12320">
    <property type="entry name" value="PROTEIN PHOSPHATASE 2C"/>
    <property type="match status" value="1"/>
</dbReference>
<feature type="domain" description="PPM-type phosphatase" evidence="3">
    <location>
        <begin position="259"/>
        <end position="492"/>
    </location>
</feature>
<evidence type="ECO:0000313" key="4">
    <source>
        <dbReference type="EMBL" id="KAG0557162.1"/>
    </source>
</evidence>
<dbReference type="EMBL" id="CM026432">
    <property type="protein sequence ID" value="KAG0557162.1"/>
    <property type="molecule type" value="Genomic_DNA"/>
</dbReference>
<proteinExistence type="inferred from homology"/>
<dbReference type="CDD" id="cd00143">
    <property type="entry name" value="PP2Cc"/>
    <property type="match status" value="1"/>
</dbReference>
<feature type="compositionally biased region" description="Polar residues" evidence="2">
    <location>
        <begin position="217"/>
        <end position="232"/>
    </location>
</feature>
<feature type="region of interest" description="Disordered" evidence="2">
    <location>
        <begin position="108"/>
        <end position="151"/>
    </location>
</feature>
<feature type="compositionally biased region" description="Low complexity" evidence="2">
    <location>
        <begin position="233"/>
        <end position="243"/>
    </location>
</feature>
<dbReference type="SMART" id="SM00331">
    <property type="entry name" value="PP2C_SIG"/>
    <property type="match status" value="1"/>
</dbReference>
<comment type="catalytic activity">
    <reaction evidence="1">
        <text>O-phospho-L-threonyl-[protein] + H2O = L-threonyl-[protein] + phosphate</text>
        <dbReference type="Rhea" id="RHEA:47004"/>
        <dbReference type="Rhea" id="RHEA-COMP:11060"/>
        <dbReference type="Rhea" id="RHEA-COMP:11605"/>
        <dbReference type="ChEBI" id="CHEBI:15377"/>
        <dbReference type="ChEBI" id="CHEBI:30013"/>
        <dbReference type="ChEBI" id="CHEBI:43474"/>
        <dbReference type="ChEBI" id="CHEBI:61977"/>
        <dbReference type="EC" id="3.1.3.16"/>
    </reaction>
</comment>
<feature type="region of interest" description="Disordered" evidence="2">
    <location>
        <begin position="190"/>
        <end position="247"/>
    </location>
</feature>
<comment type="cofactor">
    <cofactor evidence="1">
        <name>Mn(2+)</name>
        <dbReference type="ChEBI" id="CHEBI:29035"/>
    </cofactor>
</comment>
<sequence length="493" mass="52161">MNNACCQSAMSVAGVRAAALGSRNLFRLQRQCKFLLGAKGSPHPLTARSSLPHFYWPGATRPTQRSTRAPSLLLAQCSLQDQFPPATTYVLLNTKECADGSVMFKFGSTEQQEQQPEQSPKDLSNGASTEEIKSSDSADRSSVNGSRNNSIADNSVASADVLSDFDDVPDAASLSDLAHGAEELAQELNMKEDEQKAVSSSNEEQVLSEAASDTADKTTSGGNGESNIATPTGSDGSDSSGIGIKDDKVNDDMMFNSAAAMIPHPDKVKTGGEDAYFIDGTRWVGVADGVGGWALSGVNAGHYARELMWNCAERARKVGSTSDPKSVLIYAAKRTKSTGTAATLIASLYDQTLRVANIGDSGFVVVRDSTVVARSEPMVRGFNFPYQIGTGGDDPELAEVYDVQVQKNDVVILGSDGIWDNLFEQQIIEIVSSVQKGGGGPEVVAKQLVTMANKTGLRKQGMSPFAAAAHTAGYDSYFGGKLDDTTAVVSYVT</sequence>
<keyword evidence="5" id="KW-1185">Reference proteome</keyword>
<keyword evidence="1" id="KW-0464">Manganese</keyword>